<proteinExistence type="predicted"/>
<protein>
    <submittedName>
        <fullName evidence="1">Uncharacterized protein</fullName>
    </submittedName>
</protein>
<dbReference type="Proteomes" id="UP001331515">
    <property type="component" value="Unassembled WGS sequence"/>
</dbReference>
<evidence type="ECO:0000313" key="1">
    <source>
        <dbReference type="EMBL" id="KAK5898090.1"/>
    </source>
</evidence>
<evidence type="ECO:0000313" key="2">
    <source>
        <dbReference type="Proteomes" id="UP001331515"/>
    </source>
</evidence>
<accession>A0AAN8C6K0</accession>
<organism evidence="1 2">
    <name type="scientific">Champsocephalus gunnari</name>
    <name type="common">Mackerel icefish</name>
    <dbReference type="NCBI Taxonomy" id="52237"/>
    <lineage>
        <taxon>Eukaryota</taxon>
        <taxon>Metazoa</taxon>
        <taxon>Chordata</taxon>
        <taxon>Craniata</taxon>
        <taxon>Vertebrata</taxon>
        <taxon>Euteleostomi</taxon>
        <taxon>Actinopterygii</taxon>
        <taxon>Neopterygii</taxon>
        <taxon>Teleostei</taxon>
        <taxon>Neoteleostei</taxon>
        <taxon>Acanthomorphata</taxon>
        <taxon>Eupercaria</taxon>
        <taxon>Perciformes</taxon>
        <taxon>Notothenioidei</taxon>
        <taxon>Channichthyidae</taxon>
        <taxon>Champsocephalus</taxon>
    </lineage>
</organism>
<keyword evidence="2" id="KW-1185">Reference proteome</keyword>
<dbReference type="EMBL" id="JAURVH010001533">
    <property type="protein sequence ID" value="KAK5898090.1"/>
    <property type="molecule type" value="Genomic_DNA"/>
</dbReference>
<dbReference type="AlphaFoldDB" id="A0AAN8C6K0"/>
<sequence>MAQTVDPLLVSLRNSWPLPTPGWGLEEVGQGPALPLPPGQGYVAEETHHKETAGMIEVLWDSVDPEMSLEEWFECTVQRWV</sequence>
<gene>
    <name evidence="1" type="ORF">CgunFtcFv8_015537</name>
</gene>
<comment type="caution">
    <text evidence="1">The sequence shown here is derived from an EMBL/GenBank/DDBJ whole genome shotgun (WGS) entry which is preliminary data.</text>
</comment>
<reference evidence="1 2" key="1">
    <citation type="journal article" date="2023" name="Mol. Biol. Evol.">
        <title>Genomics of Secondarily Temperate Adaptation in the Only Non-Antarctic Icefish.</title>
        <authorList>
            <person name="Rivera-Colon A.G."/>
            <person name="Rayamajhi N."/>
            <person name="Minhas B.F."/>
            <person name="Madrigal G."/>
            <person name="Bilyk K.T."/>
            <person name="Yoon V."/>
            <person name="Hune M."/>
            <person name="Gregory S."/>
            <person name="Cheng C.H.C."/>
            <person name="Catchen J.M."/>
        </authorList>
    </citation>
    <scope>NUCLEOTIDE SEQUENCE [LARGE SCALE GENOMIC DNA]</scope>
    <source>
        <tissue evidence="1">White muscle</tissue>
    </source>
</reference>
<name>A0AAN8C6K0_CHAGU</name>